<dbReference type="InterPro" id="IPR051465">
    <property type="entry name" value="Cell_Envelope_Struct_Comp"/>
</dbReference>
<evidence type="ECO:0000313" key="5">
    <source>
        <dbReference type="EMBL" id="OES44969.1"/>
    </source>
</evidence>
<sequence>MKFKKVLFSLAAVSLIGTSIQPLSADAARYSDVSYKYWAYKDIQFLSSHKIIGGYGDGSFRPGYTITRKDAAVMLKRVLDPIEPVIDDIEKTEAAQAQEDEAETPEVPGDIPEEPEEPEVPVDPDGILDMTEKSPGFEAVKSAVDAGLLSLKDGAFLPNESLTRDEMAKALAAAFVFKGTETSSFTDVPVEDPYYEAIDAIAYRNITTGYNDGTFRPLEKVTRAQFSAFLSRVFQQPLSYEVRANGQVMETVSTIEEAFVRAEQYTNGTIHPTSNKYKSFSQELASEDKTGIKSGVLMYNGMERKADFTPEFFNHYLSYTTPEGKEMSMFDTFIALGRTYDGGELVESPKNNANYADWQAYIDRTFSEKGLLQNLDKAAEAKGQKANVYISIPYPKHNGSFIDLNGRELANSVYSRYDIVNWYMRQVEKTWDQYNFSNITFKGYYWMNETVRVEDDGLLLSTISQKIHQQNKFLIYAPHATSTNFHNWKSYGFDAAFLQPNAFRFNVNNKVERLHKAFVNAQLYGTGITMEIDSYGLAQASEGVETFTLYTDFAKRYGLDEKGMIFYQGVNMVERMATYDSPIFQTWHRQLTSTFFSE</sequence>
<dbReference type="Pfam" id="PF16147">
    <property type="entry name" value="DUF4855"/>
    <property type="match status" value="1"/>
</dbReference>
<dbReference type="PANTHER" id="PTHR43308">
    <property type="entry name" value="OUTER MEMBRANE PROTEIN ALPHA-RELATED"/>
    <property type="match status" value="1"/>
</dbReference>
<evidence type="ECO:0000256" key="1">
    <source>
        <dbReference type="ARBA" id="ARBA00022729"/>
    </source>
</evidence>
<dbReference type="InterPro" id="IPR001119">
    <property type="entry name" value="SLH_dom"/>
</dbReference>
<dbReference type="RefSeq" id="WP_069938591.1">
    <property type="nucleotide sequence ID" value="NZ_MAMP01000021.1"/>
</dbReference>
<feature type="signal peptide" evidence="3">
    <location>
        <begin position="1"/>
        <end position="25"/>
    </location>
</feature>
<evidence type="ECO:0000256" key="3">
    <source>
        <dbReference type="SAM" id="SignalP"/>
    </source>
</evidence>
<dbReference type="OrthoDB" id="5845122at2"/>
<dbReference type="PROSITE" id="PS51272">
    <property type="entry name" value="SLH"/>
    <property type="match status" value="2"/>
</dbReference>
<gene>
    <name evidence="5" type="ORF">BA724_06815</name>
</gene>
<feature type="region of interest" description="Disordered" evidence="2">
    <location>
        <begin position="93"/>
        <end position="129"/>
    </location>
</feature>
<dbReference type="Pfam" id="PF00395">
    <property type="entry name" value="SLH"/>
    <property type="match status" value="3"/>
</dbReference>
<name>A0A1E7DPJ6_9BACI</name>
<evidence type="ECO:0000256" key="2">
    <source>
        <dbReference type="SAM" id="MobiDB-lite"/>
    </source>
</evidence>
<feature type="domain" description="SLH" evidence="4">
    <location>
        <begin position="181"/>
        <end position="244"/>
    </location>
</feature>
<dbReference type="EMBL" id="MAMP01000021">
    <property type="protein sequence ID" value="OES44969.1"/>
    <property type="molecule type" value="Genomic_DNA"/>
</dbReference>
<feature type="chain" id="PRO_5038902406" description="SLH domain-containing protein" evidence="3">
    <location>
        <begin position="26"/>
        <end position="598"/>
    </location>
</feature>
<dbReference type="PANTHER" id="PTHR43308:SF5">
    <property type="entry name" value="S-LAYER PROTEIN _ PEPTIDOGLYCAN ENDO-BETA-N-ACETYLGLUCOSAMINIDASE"/>
    <property type="match status" value="1"/>
</dbReference>
<dbReference type="AlphaFoldDB" id="A0A1E7DPJ6"/>
<keyword evidence="6" id="KW-1185">Reference proteome</keyword>
<keyword evidence="1 3" id="KW-0732">Signal</keyword>
<evidence type="ECO:0000259" key="4">
    <source>
        <dbReference type="PROSITE" id="PS51272"/>
    </source>
</evidence>
<dbReference type="STRING" id="1714016.BA724_06815"/>
<dbReference type="InterPro" id="IPR032329">
    <property type="entry name" value="DUF4855"/>
</dbReference>
<feature type="compositionally biased region" description="Acidic residues" evidence="2">
    <location>
        <begin position="111"/>
        <end position="122"/>
    </location>
</feature>
<reference evidence="5 6" key="1">
    <citation type="submission" date="2016-06" db="EMBL/GenBank/DDBJ databases">
        <title>Domibacillus iocasae genome sequencing.</title>
        <authorList>
            <person name="Verma A."/>
            <person name="Pal Y."/>
            <person name="Ojha A.K."/>
            <person name="Krishnamurthi S."/>
        </authorList>
    </citation>
    <scope>NUCLEOTIDE SEQUENCE [LARGE SCALE GENOMIC DNA]</scope>
    <source>
        <strain evidence="5 6">DSM 29979</strain>
    </source>
</reference>
<evidence type="ECO:0000313" key="6">
    <source>
        <dbReference type="Proteomes" id="UP000095658"/>
    </source>
</evidence>
<protein>
    <recommendedName>
        <fullName evidence="4">SLH domain-containing protein</fullName>
    </recommendedName>
</protein>
<feature type="domain" description="SLH" evidence="4">
    <location>
        <begin position="26"/>
        <end position="89"/>
    </location>
</feature>
<comment type="caution">
    <text evidence="5">The sequence shown here is derived from an EMBL/GenBank/DDBJ whole genome shotgun (WGS) entry which is preliminary data.</text>
</comment>
<accession>A0A1E7DPJ6</accession>
<dbReference type="Proteomes" id="UP000095658">
    <property type="component" value="Unassembled WGS sequence"/>
</dbReference>
<proteinExistence type="predicted"/>
<organism evidence="5 6">
    <name type="scientific">Domibacillus iocasae</name>
    <dbReference type="NCBI Taxonomy" id="1714016"/>
    <lineage>
        <taxon>Bacteria</taxon>
        <taxon>Bacillati</taxon>
        <taxon>Bacillota</taxon>
        <taxon>Bacilli</taxon>
        <taxon>Bacillales</taxon>
        <taxon>Bacillaceae</taxon>
        <taxon>Domibacillus</taxon>
    </lineage>
</organism>